<comment type="similarity">
    <text evidence="1 3">Belongs to the class-II DAHP synthase family.</text>
</comment>
<dbReference type="Gene3D" id="3.20.20.70">
    <property type="entry name" value="Aldolase class I"/>
    <property type="match status" value="1"/>
</dbReference>
<dbReference type="PANTHER" id="PTHR21337">
    <property type="entry name" value="PHOSPHO-2-DEHYDRO-3-DEOXYHEPTONATE ALDOLASE 1, 2"/>
    <property type="match status" value="1"/>
</dbReference>
<dbReference type="NCBIfam" id="TIGR01358">
    <property type="entry name" value="DAHP_synth_II"/>
    <property type="match status" value="1"/>
</dbReference>
<proteinExistence type="inferred from homology"/>
<gene>
    <name evidence="4" type="ORF">Q2T77_34895</name>
</gene>
<keyword evidence="2 3" id="KW-0808">Transferase</keyword>
<comment type="catalytic activity">
    <reaction evidence="3">
        <text>D-erythrose 4-phosphate + phosphoenolpyruvate + H2O = 7-phospho-2-dehydro-3-deoxy-D-arabino-heptonate + phosphate</text>
        <dbReference type="Rhea" id="RHEA:14717"/>
        <dbReference type="ChEBI" id="CHEBI:15377"/>
        <dbReference type="ChEBI" id="CHEBI:16897"/>
        <dbReference type="ChEBI" id="CHEBI:43474"/>
        <dbReference type="ChEBI" id="CHEBI:58394"/>
        <dbReference type="ChEBI" id="CHEBI:58702"/>
        <dbReference type="EC" id="2.5.1.54"/>
    </reaction>
</comment>
<reference evidence="4" key="1">
    <citation type="submission" date="2023-06" db="EMBL/GenBank/DDBJ databases">
        <authorList>
            <person name="Jiang Y."/>
            <person name="Liu Q."/>
        </authorList>
    </citation>
    <scope>NUCLEOTIDE SEQUENCE</scope>
    <source>
        <strain evidence="4">CGMCC 1.12090</strain>
    </source>
</reference>
<dbReference type="PANTHER" id="PTHR21337:SF0">
    <property type="entry name" value="PHOSPHO-2-DEHYDRO-3-DEOXYHEPTONATE ALDOLASE"/>
    <property type="match status" value="1"/>
</dbReference>
<dbReference type="GO" id="GO:0003849">
    <property type="term" value="F:3-deoxy-7-phosphoheptulonate synthase activity"/>
    <property type="evidence" value="ECO:0007669"/>
    <property type="project" value="UniProtKB-EC"/>
</dbReference>
<dbReference type="InterPro" id="IPR013785">
    <property type="entry name" value="Aldolase_TIM"/>
</dbReference>
<name>A0ABT8SEV2_9BURK</name>
<dbReference type="SUPFAM" id="SSF51569">
    <property type="entry name" value="Aldolase"/>
    <property type="match status" value="1"/>
</dbReference>
<comment type="caution">
    <text evidence="4">The sequence shown here is derived from an EMBL/GenBank/DDBJ whole genome shotgun (WGS) entry which is preliminary data.</text>
</comment>
<evidence type="ECO:0000256" key="3">
    <source>
        <dbReference type="RuleBase" id="RU363071"/>
    </source>
</evidence>
<accession>A0ABT8SEV2</accession>
<evidence type="ECO:0000313" key="5">
    <source>
        <dbReference type="Proteomes" id="UP001169027"/>
    </source>
</evidence>
<dbReference type="EC" id="2.5.1.54" evidence="3"/>
<dbReference type="RefSeq" id="WP_301815910.1">
    <property type="nucleotide sequence ID" value="NZ_JAUJZH010000041.1"/>
</dbReference>
<dbReference type="InterPro" id="IPR002480">
    <property type="entry name" value="DAHP_synth_2"/>
</dbReference>
<evidence type="ECO:0000256" key="2">
    <source>
        <dbReference type="ARBA" id="ARBA00022679"/>
    </source>
</evidence>
<evidence type="ECO:0000256" key="1">
    <source>
        <dbReference type="ARBA" id="ARBA00008911"/>
    </source>
</evidence>
<sequence length="452" mass="49582">MPFQNVWSPDAWRARPAMQLPTYADPVALREAEGRLSGLPSLIFPGEVSQLRSRLAAVAGSKAFLLQGGDCAESFDEFGQQPVESTFRVILQMAVVLTYAAACPVVKVGRIAGQFAKPRSSEIEVQDGKSLPSYRGDIINGSAFDAKDRQPDPSRLLSAYSHSATTLNLLRALSQGGFADLHEVHRWTADFVRSSPQGERFEELADRITQSLAFMAACGFDAERAPQLHAVEFYTSHEALHLHYEEALTRLNERTGRWYGGSAHMLWLGERTRQLDGAHVEYLRGIENPIGVKLGPTASPDDVLRLIDVLDPDAGDGRLVLITRMGSDAVAERLPPLLRAVRRAGRTPVWCCDPMHGNTVTSSNGYKTRDFGRILLELRGFFAAHAQEGTYPGGLHFEMTGQDVTECRGGAQALTDEALSARYRSACDPRLNGSQSLELAFMIADVLKAARQ</sequence>
<dbReference type="Proteomes" id="UP001169027">
    <property type="component" value="Unassembled WGS sequence"/>
</dbReference>
<evidence type="ECO:0000313" key="4">
    <source>
        <dbReference type="EMBL" id="MDO1537447.1"/>
    </source>
</evidence>
<dbReference type="Pfam" id="PF01474">
    <property type="entry name" value="DAHP_synth_2"/>
    <property type="match status" value="1"/>
</dbReference>
<organism evidence="4 5">
    <name type="scientific">Variovorax ginsengisoli</name>
    <dbReference type="NCBI Taxonomy" id="363844"/>
    <lineage>
        <taxon>Bacteria</taxon>
        <taxon>Pseudomonadati</taxon>
        <taxon>Pseudomonadota</taxon>
        <taxon>Betaproteobacteria</taxon>
        <taxon>Burkholderiales</taxon>
        <taxon>Comamonadaceae</taxon>
        <taxon>Variovorax</taxon>
    </lineage>
</organism>
<keyword evidence="5" id="KW-1185">Reference proteome</keyword>
<dbReference type="EMBL" id="JAUKVY010000041">
    <property type="protein sequence ID" value="MDO1537447.1"/>
    <property type="molecule type" value="Genomic_DNA"/>
</dbReference>
<protein>
    <recommendedName>
        <fullName evidence="3">Phospho-2-dehydro-3-deoxyheptonate aldolase</fullName>
        <ecNumber evidence="3">2.5.1.54</ecNumber>
    </recommendedName>
</protein>